<name>A0ABD0KKT3_9CAEN</name>
<dbReference type="PROSITE" id="PS51257">
    <property type="entry name" value="PROKAR_LIPOPROTEIN"/>
    <property type="match status" value="1"/>
</dbReference>
<evidence type="ECO:0000313" key="2">
    <source>
        <dbReference type="Proteomes" id="UP001519460"/>
    </source>
</evidence>
<dbReference type="Proteomes" id="UP001519460">
    <property type="component" value="Unassembled WGS sequence"/>
</dbReference>
<evidence type="ECO:0000313" key="1">
    <source>
        <dbReference type="EMBL" id="KAK7487841.1"/>
    </source>
</evidence>
<dbReference type="AlphaFoldDB" id="A0ABD0KKT3"/>
<accession>A0ABD0KKT3</accession>
<comment type="caution">
    <text evidence="1">The sequence shown here is derived from an EMBL/GenBank/DDBJ whole genome shotgun (WGS) entry which is preliminary data.</text>
</comment>
<dbReference type="EMBL" id="JACVVK020000158">
    <property type="protein sequence ID" value="KAK7487841.1"/>
    <property type="molecule type" value="Genomic_DNA"/>
</dbReference>
<keyword evidence="2" id="KW-1185">Reference proteome</keyword>
<sequence>MADDSNRSSSAYASSLAAGCHVQNWLASLTILQEKENAACRLVESTQDQRKPLERCCPVVKVLMREPVHDLLPRGCTRARPERSVNKPKTSESDNPVIGYLTRGPRWKYVAIHCLQYAL</sequence>
<organism evidence="1 2">
    <name type="scientific">Batillaria attramentaria</name>
    <dbReference type="NCBI Taxonomy" id="370345"/>
    <lineage>
        <taxon>Eukaryota</taxon>
        <taxon>Metazoa</taxon>
        <taxon>Spiralia</taxon>
        <taxon>Lophotrochozoa</taxon>
        <taxon>Mollusca</taxon>
        <taxon>Gastropoda</taxon>
        <taxon>Caenogastropoda</taxon>
        <taxon>Sorbeoconcha</taxon>
        <taxon>Cerithioidea</taxon>
        <taxon>Batillariidae</taxon>
        <taxon>Batillaria</taxon>
    </lineage>
</organism>
<gene>
    <name evidence="1" type="ORF">BaRGS_00020888</name>
</gene>
<proteinExistence type="predicted"/>
<protein>
    <submittedName>
        <fullName evidence="1">Uncharacterized protein</fullName>
    </submittedName>
</protein>
<reference evidence="1 2" key="1">
    <citation type="journal article" date="2023" name="Sci. Data">
        <title>Genome assembly of the Korean intertidal mud-creeper Batillaria attramentaria.</title>
        <authorList>
            <person name="Patra A.K."/>
            <person name="Ho P.T."/>
            <person name="Jun S."/>
            <person name="Lee S.J."/>
            <person name="Kim Y."/>
            <person name="Won Y.J."/>
        </authorList>
    </citation>
    <scope>NUCLEOTIDE SEQUENCE [LARGE SCALE GENOMIC DNA]</scope>
    <source>
        <strain evidence="1">Wonlab-2016</strain>
    </source>
</reference>